<sequence length="410" mass="40754">MSEPDQESNAEPSPIATRASRWWGLFTLALGVVRTQTTTARGRTLATVLVVALTVANLLLVTGVALALADDDGPGVDADARIVADDGGVHGSVAGAGEPRLGESRERAARLADRDGVDHASPVLEEPIRTERDGDITYLAAVGVDTDHGSGPESATVADLPLETLADTPADAPVVLSQPAADELDVEPGDQLALGGVESQSATVVAVEDGPEDDEPVALVELGVLQSVSGADADGLADAVLVWGDGAAIEAGADAAFPGAVLEGQGVPDVDALFGDGLALATSALALAVSLGLCSLLVATTAGMRVEADRRTLATLGAVGFSTGSRLLVVATTTLATAVVGALLGVVLGVAAIGVANALATATIAPSAIAALHPLLVPYALAVAVASTLVALPYPLALAARTDVLAEVGR</sequence>
<feature type="transmembrane region" description="Helical" evidence="6">
    <location>
        <begin position="278"/>
        <end position="300"/>
    </location>
</feature>
<proteinExistence type="predicted"/>
<reference evidence="8 9" key="1">
    <citation type="submission" date="2012-11" db="EMBL/GenBank/DDBJ databases">
        <title>FINISHED of Natronococcus occultus SP4, DSM 3396.</title>
        <authorList>
            <consortium name="DOE Joint Genome Institute"/>
            <person name="Eisen J."/>
            <person name="Huntemann M."/>
            <person name="Wei C.-L."/>
            <person name="Han J."/>
            <person name="Detter J.C."/>
            <person name="Han C."/>
            <person name="Tapia R."/>
            <person name="Chen A."/>
            <person name="Kyrpides N."/>
            <person name="Mavromatis K."/>
            <person name="Markowitz V."/>
            <person name="Szeto E."/>
            <person name="Ivanova N."/>
            <person name="Mikhailova N."/>
            <person name="Ovchinnikova G."/>
            <person name="Pagani I."/>
            <person name="Pati A."/>
            <person name="Goodwin L."/>
            <person name="Nordberg H.P."/>
            <person name="Cantor M.N."/>
            <person name="Hua S.X."/>
            <person name="Woyke T."/>
            <person name="Eisen J."/>
            <person name="Klenk H.-P."/>
            <person name="Klenk H.-P."/>
        </authorList>
    </citation>
    <scope>NUCLEOTIDE SEQUENCE [LARGE SCALE GENOMIC DNA]</scope>
    <source>
        <strain evidence="8 9">SP4</strain>
    </source>
</reference>
<evidence type="ECO:0000256" key="2">
    <source>
        <dbReference type="ARBA" id="ARBA00022475"/>
    </source>
</evidence>
<dbReference type="InterPro" id="IPR051447">
    <property type="entry name" value="Lipoprotein-release_system"/>
</dbReference>
<name>L0K110_9EURY</name>
<evidence type="ECO:0000313" key="8">
    <source>
        <dbReference type="EMBL" id="AGB38987.1"/>
    </source>
</evidence>
<keyword evidence="5 6" id="KW-0472">Membrane</keyword>
<dbReference type="AlphaFoldDB" id="L0K110"/>
<dbReference type="KEGG" id="nou:Natoc_3249"/>
<dbReference type="OrthoDB" id="170372at2157"/>
<feature type="transmembrane region" description="Helical" evidence="6">
    <location>
        <begin position="45"/>
        <end position="69"/>
    </location>
</feature>
<accession>L0K110</accession>
<evidence type="ECO:0000256" key="5">
    <source>
        <dbReference type="ARBA" id="ARBA00023136"/>
    </source>
</evidence>
<dbReference type="GeneID" id="14403636"/>
<dbReference type="STRING" id="694430.Natoc_3249"/>
<dbReference type="InterPro" id="IPR003838">
    <property type="entry name" value="ABC3_permease_C"/>
</dbReference>
<keyword evidence="9" id="KW-1185">Reference proteome</keyword>
<dbReference type="Proteomes" id="UP000010878">
    <property type="component" value="Chromosome"/>
</dbReference>
<evidence type="ECO:0000256" key="4">
    <source>
        <dbReference type="ARBA" id="ARBA00022989"/>
    </source>
</evidence>
<dbReference type="PANTHER" id="PTHR30489:SF0">
    <property type="entry name" value="LIPOPROTEIN-RELEASING SYSTEM TRANSMEMBRANE PROTEIN LOLE"/>
    <property type="match status" value="1"/>
</dbReference>
<evidence type="ECO:0000259" key="7">
    <source>
        <dbReference type="Pfam" id="PF02687"/>
    </source>
</evidence>
<dbReference type="HOGENOM" id="CLU_052935_0_0_2"/>
<evidence type="ECO:0000256" key="6">
    <source>
        <dbReference type="SAM" id="Phobius"/>
    </source>
</evidence>
<evidence type="ECO:0000256" key="3">
    <source>
        <dbReference type="ARBA" id="ARBA00022692"/>
    </source>
</evidence>
<feature type="transmembrane region" description="Helical" evidence="6">
    <location>
        <begin position="335"/>
        <end position="360"/>
    </location>
</feature>
<feature type="domain" description="ABC3 transporter permease C-terminal" evidence="7">
    <location>
        <begin position="285"/>
        <end position="402"/>
    </location>
</feature>
<dbReference type="eggNOG" id="arCOG02312">
    <property type="taxonomic scope" value="Archaea"/>
</dbReference>
<dbReference type="Pfam" id="PF02687">
    <property type="entry name" value="FtsX"/>
    <property type="match status" value="1"/>
</dbReference>
<keyword evidence="8" id="KW-0449">Lipoprotein</keyword>
<comment type="subcellular location">
    <subcellularLocation>
        <location evidence="1">Cell membrane</location>
        <topology evidence="1">Multi-pass membrane protein</topology>
    </subcellularLocation>
</comment>
<dbReference type="RefSeq" id="WP_015322426.1">
    <property type="nucleotide sequence ID" value="NC_019974.1"/>
</dbReference>
<evidence type="ECO:0000313" key="9">
    <source>
        <dbReference type="Proteomes" id="UP000010878"/>
    </source>
</evidence>
<keyword evidence="2" id="KW-1003">Cell membrane</keyword>
<dbReference type="PANTHER" id="PTHR30489">
    <property type="entry name" value="LIPOPROTEIN-RELEASING SYSTEM TRANSMEMBRANE PROTEIN LOLE"/>
    <property type="match status" value="1"/>
</dbReference>
<dbReference type="GO" id="GO:0098797">
    <property type="term" value="C:plasma membrane protein complex"/>
    <property type="evidence" value="ECO:0007669"/>
    <property type="project" value="TreeGrafter"/>
</dbReference>
<dbReference type="EMBL" id="CP003929">
    <property type="protein sequence ID" value="AGB38987.1"/>
    <property type="molecule type" value="Genomic_DNA"/>
</dbReference>
<protein>
    <submittedName>
        <fullName evidence="8">ABC-type transport system, involved in lipoprotein release, permease component</fullName>
    </submittedName>
</protein>
<dbReference type="GO" id="GO:0044874">
    <property type="term" value="P:lipoprotein localization to outer membrane"/>
    <property type="evidence" value="ECO:0007669"/>
    <property type="project" value="TreeGrafter"/>
</dbReference>
<organism evidence="8 9">
    <name type="scientific">Natronococcus occultus SP4</name>
    <dbReference type="NCBI Taxonomy" id="694430"/>
    <lineage>
        <taxon>Archaea</taxon>
        <taxon>Methanobacteriati</taxon>
        <taxon>Methanobacteriota</taxon>
        <taxon>Stenosarchaea group</taxon>
        <taxon>Halobacteria</taxon>
        <taxon>Halobacteriales</taxon>
        <taxon>Natrialbaceae</taxon>
        <taxon>Natronococcus</taxon>
    </lineage>
</organism>
<feature type="transmembrane region" description="Helical" evidence="6">
    <location>
        <begin position="372"/>
        <end position="394"/>
    </location>
</feature>
<keyword evidence="4 6" id="KW-1133">Transmembrane helix</keyword>
<feature type="transmembrane region" description="Helical" evidence="6">
    <location>
        <begin position="312"/>
        <end position="329"/>
    </location>
</feature>
<gene>
    <name evidence="8" type="ORF">Natoc_3249</name>
</gene>
<evidence type="ECO:0000256" key="1">
    <source>
        <dbReference type="ARBA" id="ARBA00004651"/>
    </source>
</evidence>
<keyword evidence="3 6" id="KW-0812">Transmembrane</keyword>